<proteinExistence type="predicted"/>
<protein>
    <submittedName>
        <fullName evidence="1">Uncharacterized protein</fullName>
    </submittedName>
</protein>
<sequence length="156" mass="18134">MSRKTNANPHRLNLRLTPEMRNFGKEKLQELCTFWQEADEGTTRVSPTGCRCYLHKRTMDSILDHMAPLRFLSKNSIENLVTQDGKVKDHDGARILLDPFTSHIPTDTLEQRREELLSVIWSLHLYFDEVRARKWGNIDLERITTGVETVSLEGVR</sequence>
<comment type="caution">
    <text evidence="1">The sequence shown here is derived from an EMBL/GenBank/DDBJ whole genome shotgun (WGS) entry which is preliminary data.</text>
</comment>
<reference evidence="1 2" key="1">
    <citation type="submission" date="2019-12" db="EMBL/GenBank/DDBJ databases">
        <authorList>
            <person name="Floudas D."/>
            <person name="Bentzer J."/>
            <person name="Ahren D."/>
            <person name="Johansson T."/>
            <person name="Persson P."/>
            <person name="Tunlid A."/>
        </authorList>
    </citation>
    <scope>NUCLEOTIDE SEQUENCE [LARGE SCALE GENOMIC DNA]</scope>
    <source>
        <strain evidence="1 2">CBS 102.39</strain>
    </source>
</reference>
<dbReference type="Proteomes" id="UP000521872">
    <property type="component" value="Unassembled WGS sequence"/>
</dbReference>
<name>A0A8H4QH38_9AGAR</name>
<dbReference type="AlphaFoldDB" id="A0A8H4QH38"/>
<organism evidence="1 2">
    <name type="scientific">Agrocybe pediades</name>
    <dbReference type="NCBI Taxonomy" id="84607"/>
    <lineage>
        <taxon>Eukaryota</taxon>
        <taxon>Fungi</taxon>
        <taxon>Dikarya</taxon>
        <taxon>Basidiomycota</taxon>
        <taxon>Agaricomycotina</taxon>
        <taxon>Agaricomycetes</taxon>
        <taxon>Agaricomycetidae</taxon>
        <taxon>Agaricales</taxon>
        <taxon>Agaricineae</taxon>
        <taxon>Strophariaceae</taxon>
        <taxon>Agrocybe</taxon>
    </lineage>
</organism>
<accession>A0A8H4QH38</accession>
<evidence type="ECO:0000313" key="1">
    <source>
        <dbReference type="EMBL" id="KAF4610984.1"/>
    </source>
</evidence>
<gene>
    <name evidence="1" type="ORF">D9613_006718</name>
</gene>
<dbReference type="EMBL" id="JAACJL010000058">
    <property type="protein sequence ID" value="KAF4610984.1"/>
    <property type="molecule type" value="Genomic_DNA"/>
</dbReference>
<keyword evidence="2" id="KW-1185">Reference proteome</keyword>
<evidence type="ECO:0000313" key="2">
    <source>
        <dbReference type="Proteomes" id="UP000521872"/>
    </source>
</evidence>